<proteinExistence type="predicted"/>
<reference evidence="2 3" key="1">
    <citation type="submission" date="2018-08" db="EMBL/GenBank/DDBJ databases">
        <title>Erythrobacter zhengii sp.nov., a bacterium isolated from deep-sea sediment.</title>
        <authorList>
            <person name="Fang C."/>
            <person name="Wu Y.-H."/>
            <person name="Sun C."/>
            <person name="Wang H."/>
            <person name="Cheng H."/>
            <person name="Meng F.-X."/>
            <person name="Wang C.-S."/>
            <person name="Xu X.-W."/>
        </authorList>
    </citation>
    <scope>NUCLEOTIDE SEQUENCE [LARGE SCALE GENOMIC DNA]</scope>
    <source>
        <strain evidence="2 3">CCTCC AB 2015396</strain>
    </source>
</reference>
<dbReference type="InterPro" id="IPR038444">
    <property type="entry name" value="DUF465_sf"/>
</dbReference>
<dbReference type="RefSeq" id="WP_119591912.1">
    <property type="nucleotide sequence ID" value="NZ_QXFM01000038.1"/>
</dbReference>
<dbReference type="OrthoDB" id="1263265at2"/>
<dbReference type="Gene3D" id="6.10.280.50">
    <property type="match status" value="1"/>
</dbReference>
<comment type="caution">
    <text evidence="2">The sequence shown here is derived from an EMBL/GenBank/DDBJ whole genome shotgun (WGS) entry which is preliminary data.</text>
</comment>
<keyword evidence="3" id="KW-1185">Reference proteome</keyword>
<keyword evidence="1" id="KW-0175">Coiled coil</keyword>
<dbReference type="EMBL" id="QXFM01000038">
    <property type="protein sequence ID" value="RIV90499.1"/>
    <property type="molecule type" value="Genomic_DNA"/>
</dbReference>
<dbReference type="AlphaFoldDB" id="A0A3A1PCN7"/>
<gene>
    <name evidence="2" type="ORF">D2V17_04400</name>
</gene>
<evidence type="ECO:0000256" key="1">
    <source>
        <dbReference type="SAM" id="Coils"/>
    </source>
</evidence>
<evidence type="ECO:0000313" key="2">
    <source>
        <dbReference type="EMBL" id="RIV90499.1"/>
    </source>
</evidence>
<sequence length="83" mass="9310">MSHTPHELAAEFPNDGELLHQLKLTDAHFARLADEYHEVNREVHRIESEVEAASDERAEALKKQRLGLLDNLSAIVAKARDAA</sequence>
<dbReference type="Proteomes" id="UP000265366">
    <property type="component" value="Unassembled WGS sequence"/>
</dbReference>
<name>A0A3A1PCN7_9SPHN</name>
<evidence type="ECO:0000313" key="3">
    <source>
        <dbReference type="Proteomes" id="UP000265366"/>
    </source>
</evidence>
<protein>
    <submittedName>
        <fullName evidence="2">DUF465 domain-containing protein</fullName>
    </submittedName>
</protein>
<dbReference type="InterPro" id="IPR007420">
    <property type="entry name" value="DUF465"/>
</dbReference>
<organism evidence="2 3">
    <name type="scientific">Aurantiacibacter xanthus</name>
    <dbReference type="NCBI Taxonomy" id="1784712"/>
    <lineage>
        <taxon>Bacteria</taxon>
        <taxon>Pseudomonadati</taxon>
        <taxon>Pseudomonadota</taxon>
        <taxon>Alphaproteobacteria</taxon>
        <taxon>Sphingomonadales</taxon>
        <taxon>Erythrobacteraceae</taxon>
        <taxon>Aurantiacibacter</taxon>
    </lineage>
</organism>
<accession>A0A3A1PCN7</accession>
<feature type="coiled-coil region" evidence="1">
    <location>
        <begin position="29"/>
        <end position="63"/>
    </location>
</feature>
<dbReference type="Pfam" id="PF04325">
    <property type="entry name" value="DUF465"/>
    <property type="match status" value="1"/>
</dbReference>